<dbReference type="HOGENOM" id="CLU_3336580_0_0_1"/>
<evidence type="ECO:0000313" key="2">
    <source>
        <dbReference type="EMBL" id="CBI33545.3"/>
    </source>
</evidence>
<dbReference type="PaxDb" id="29760-VIT_14s0006g01590.t01"/>
<gene>
    <name evidence="2" type="ordered locus">VIT_14s0006g01590</name>
</gene>
<protein>
    <submittedName>
        <fullName evidence="2">Uncharacterized protein</fullName>
    </submittedName>
</protein>
<proteinExistence type="predicted"/>
<feature type="chain" id="PRO_5003106179" evidence="1">
    <location>
        <begin position="23"/>
        <end position="38"/>
    </location>
</feature>
<dbReference type="AlphaFoldDB" id="D7TSS3"/>
<name>D7TSS3_VITVI</name>
<dbReference type="InParanoid" id="D7TSS3"/>
<evidence type="ECO:0000256" key="1">
    <source>
        <dbReference type="SAM" id="SignalP"/>
    </source>
</evidence>
<evidence type="ECO:0000313" key="3">
    <source>
        <dbReference type="Proteomes" id="UP000009183"/>
    </source>
</evidence>
<sequence>MQSVTMTFLFLFLKISFKLLESKYWLVEIQQKGDSVFG</sequence>
<keyword evidence="1" id="KW-0732">Signal</keyword>
<feature type="signal peptide" evidence="1">
    <location>
        <begin position="1"/>
        <end position="22"/>
    </location>
</feature>
<reference evidence="3" key="1">
    <citation type="journal article" date="2007" name="Nature">
        <title>The grapevine genome sequence suggests ancestral hexaploidization in major angiosperm phyla.</title>
        <authorList>
            <consortium name="The French-Italian Public Consortium for Grapevine Genome Characterization."/>
            <person name="Jaillon O."/>
            <person name="Aury J.-M."/>
            <person name="Noel B."/>
            <person name="Policriti A."/>
            <person name="Clepet C."/>
            <person name="Casagrande A."/>
            <person name="Choisne N."/>
            <person name="Aubourg S."/>
            <person name="Vitulo N."/>
            <person name="Jubin C."/>
            <person name="Vezzi A."/>
            <person name="Legeai F."/>
            <person name="Hugueney P."/>
            <person name="Dasilva C."/>
            <person name="Horner D."/>
            <person name="Mica E."/>
            <person name="Jublot D."/>
            <person name="Poulain J."/>
            <person name="Bruyere C."/>
            <person name="Billault A."/>
            <person name="Segurens B."/>
            <person name="Gouyvenoux M."/>
            <person name="Ugarte E."/>
            <person name="Cattonaro F."/>
            <person name="Anthouard V."/>
            <person name="Vico V."/>
            <person name="Del Fabbro C."/>
            <person name="Alaux M."/>
            <person name="Di Gaspero G."/>
            <person name="Dumas V."/>
            <person name="Felice N."/>
            <person name="Paillard S."/>
            <person name="Juman I."/>
            <person name="Moroldo M."/>
            <person name="Scalabrin S."/>
            <person name="Canaguier A."/>
            <person name="Le Clainche I."/>
            <person name="Malacrida G."/>
            <person name="Durand E."/>
            <person name="Pesole G."/>
            <person name="Laucou V."/>
            <person name="Chatelet P."/>
            <person name="Merdinoglu D."/>
            <person name="Delledonne M."/>
            <person name="Pezzotti M."/>
            <person name="Lecharny A."/>
            <person name="Scarpelli C."/>
            <person name="Artiguenave F."/>
            <person name="Pe M.E."/>
            <person name="Valle G."/>
            <person name="Morgante M."/>
            <person name="Caboche M."/>
            <person name="Adam-Blondon A.-F."/>
            <person name="Weissenbach J."/>
            <person name="Quetier F."/>
            <person name="Wincker P."/>
        </authorList>
    </citation>
    <scope>NUCLEOTIDE SEQUENCE [LARGE SCALE GENOMIC DNA]</scope>
    <source>
        <strain evidence="3">cv. Pinot noir / PN40024</strain>
    </source>
</reference>
<accession>D7TSS3</accession>
<dbReference type="Proteomes" id="UP000009183">
    <property type="component" value="Chromosome 14"/>
</dbReference>
<dbReference type="EMBL" id="FN596245">
    <property type="protein sequence ID" value="CBI33545.3"/>
    <property type="molecule type" value="Genomic_DNA"/>
</dbReference>
<organism evidence="2 3">
    <name type="scientific">Vitis vinifera</name>
    <name type="common">Grape</name>
    <dbReference type="NCBI Taxonomy" id="29760"/>
    <lineage>
        <taxon>Eukaryota</taxon>
        <taxon>Viridiplantae</taxon>
        <taxon>Streptophyta</taxon>
        <taxon>Embryophyta</taxon>
        <taxon>Tracheophyta</taxon>
        <taxon>Spermatophyta</taxon>
        <taxon>Magnoliopsida</taxon>
        <taxon>eudicotyledons</taxon>
        <taxon>Gunneridae</taxon>
        <taxon>Pentapetalae</taxon>
        <taxon>rosids</taxon>
        <taxon>Vitales</taxon>
        <taxon>Vitaceae</taxon>
        <taxon>Viteae</taxon>
        <taxon>Vitis</taxon>
    </lineage>
</organism>
<keyword evidence="3" id="KW-1185">Reference proteome</keyword>